<gene>
    <name evidence="4" type="primary">dhaL</name>
    <name evidence="4" type="ORF">L0P79_18525</name>
</gene>
<evidence type="ECO:0000256" key="2">
    <source>
        <dbReference type="ARBA" id="ARBA00022777"/>
    </source>
</evidence>
<sequence>MLQLTPKQYVCYIKKVAKQIEEQKDYITELDAQTGDGDHWLNLNSGFMKLCQEANRLETMKFSDMFQEMAKIIMSVIGGSSGVLYGSAYMSSVPILNAVDVMDGPLIAKMLQAWSDAIMACGDTKPGCKTMVDCIYPAASAFNQALEENKTDAEALMILKQEAIKGADSTREMEAMRGRAYYQANKGVGHLDPGAVTMSIQLACFSDFLLENCMV</sequence>
<dbReference type="GO" id="GO:0016301">
    <property type="term" value="F:kinase activity"/>
    <property type="evidence" value="ECO:0007669"/>
    <property type="project" value="UniProtKB-KW"/>
</dbReference>
<dbReference type="Pfam" id="PF02734">
    <property type="entry name" value="Dak2"/>
    <property type="match status" value="1"/>
</dbReference>
<dbReference type="EMBL" id="JAKNJB010000056">
    <property type="protein sequence ID" value="MCG4529033.1"/>
    <property type="molecule type" value="Genomic_DNA"/>
</dbReference>
<dbReference type="SMART" id="SM01120">
    <property type="entry name" value="Dak2"/>
    <property type="match status" value="1"/>
</dbReference>
<reference evidence="4 5" key="1">
    <citation type="submission" date="2022-01" db="EMBL/GenBank/DDBJ databases">
        <title>Collection of gut derived symbiotic bacterial strains cultured from healthy donors.</title>
        <authorList>
            <person name="Lin H."/>
            <person name="Kohout C."/>
            <person name="Waligurski E."/>
            <person name="Pamer E.G."/>
        </authorList>
    </citation>
    <scope>NUCLEOTIDE SEQUENCE [LARGE SCALE GENOMIC DNA]</scope>
    <source>
        <strain evidence="4 5">DFI.3.7</strain>
    </source>
</reference>
<dbReference type="PANTHER" id="PTHR28629:SF4">
    <property type="entry name" value="TRIOKINASE_FMN CYCLASE"/>
    <property type="match status" value="1"/>
</dbReference>
<evidence type="ECO:0000313" key="4">
    <source>
        <dbReference type="EMBL" id="MCG4529033.1"/>
    </source>
</evidence>
<dbReference type="SUPFAM" id="SSF101473">
    <property type="entry name" value="DhaL-like"/>
    <property type="match status" value="1"/>
</dbReference>
<name>A0ABS9MEK6_9FIRM</name>
<organism evidence="4 5">
    <name type="scientific">Intestinimonas massiliensis</name>
    <name type="common">ex Afouda et al. 2020</name>
    <dbReference type="NCBI Taxonomy" id="1673721"/>
    <lineage>
        <taxon>Bacteria</taxon>
        <taxon>Bacillati</taxon>
        <taxon>Bacillota</taxon>
        <taxon>Clostridia</taxon>
        <taxon>Eubacteriales</taxon>
        <taxon>Intestinimonas</taxon>
    </lineage>
</organism>
<dbReference type="Gene3D" id="1.25.40.340">
    <property type="match status" value="1"/>
</dbReference>
<feature type="domain" description="DhaL" evidence="3">
    <location>
        <begin position="7"/>
        <end position="207"/>
    </location>
</feature>
<proteinExistence type="predicted"/>
<dbReference type="PANTHER" id="PTHR28629">
    <property type="entry name" value="TRIOKINASE/FMN CYCLASE"/>
    <property type="match status" value="1"/>
</dbReference>
<keyword evidence="1" id="KW-0808">Transferase</keyword>
<protein>
    <submittedName>
        <fullName evidence="4">Dihydroxyacetone kinase subunit L</fullName>
    </submittedName>
</protein>
<evidence type="ECO:0000313" key="5">
    <source>
        <dbReference type="Proteomes" id="UP001200313"/>
    </source>
</evidence>
<dbReference type="PROSITE" id="PS51480">
    <property type="entry name" value="DHAL"/>
    <property type="match status" value="1"/>
</dbReference>
<comment type="caution">
    <text evidence="4">The sequence shown here is derived from an EMBL/GenBank/DDBJ whole genome shotgun (WGS) entry which is preliminary data.</text>
</comment>
<evidence type="ECO:0000259" key="3">
    <source>
        <dbReference type="PROSITE" id="PS51480"/>
    </source>
</evidence>
<dbReference type="InterPro" id="IPR050861">
    <property type="entry name" value="Dihydroxyacetone_Kinase"/>
</dbReference>
<dbReference type="Proteomes" id="UP001200313">
    <property type="component" value="Unassembled WGS sequence"/>
</dbReference>
<dbReference type="InterPro" id="IPR004007">
    <property type="entry name" value="DhaL_dom"/>
</dbReference>
<dbReference type="InterPro" id="IPR012737">
    <property type="entry name" value="DhaK_L_YcgS"/>
</dbReference>
<dbReference type="InterPro" id="IPR036117">
    <property type="entry name" value="DhaL_dom_sf"/>
</dbReference>
<accession>A0ABS9MEK6</accession>
<keyword evidence="5" id="KW-1185">Reference proteome</keyword>
<dbReference type="RefSeq" id="WP_238075240.1">
    <property type="nucleotide sequence ID" value="NZ_JAKNJB010000056.1"/>
</dbReference>
<keyword evidence="2 4" id="KW-0418">Kinase</keyword>
<dbReference type="NCBIfam" id="TIGR02365">
    <property type="entry name" value="dha_L_ycgS"/>
    <property type="match status" value="1"/>
</dbReference>
<evidence type="ECO:0000256" key="1">
    <source>
        <dbReference type="ARBA" id="ARBA00022679"/>
    </source>
</evidence>